<keyword evidence="5 11" id="KW-0378">Hydrolase</keyword>
<feature type="transmembrane region" description="Helical" evidence="12">
    <location>
        <begin position="5"/>
        <end position="22"/>
    </location>
</feature>
<evidence type="ECO:0000256" key="7">
    <source>
        <dbReference type="ARBA" id="ARBA00023315"/>
    </source>
</evidence>
<keyword evidence="11" id="KW-0317">Glutathione biosynthesis</keyword>
<dbReference type="PANTHER" id="PTHR43199">
    <property type="entry name" value="GLUTATHIONE HYDROLASE"/>
    <property type="match status" value="1"/>
</dbReference>
<comment type="caution">
    <text evidence="13">The sequence shown here is derived from an EMBL/GenBank/DDBJ whole genome shotgun (WGS) entry which is preliminary data.</text>
</comment>
<reference evidence="13 14" key="1">
    <citation type="submission" date="2018-12" db="EMBL/GenBank/DDBJ databases">
        <title>Bacillus chawlae sp. nov., Bacillus glennii sp. nov., and Bacillus saganii sp. nov. Isolated from the Vehicle Assembly Building at Kennedy Space Center where the Viking Spacecraft were Assembled.</title>
        <authorList>
            <person name="Seuylemezian A."/>
            <person name="Vaishampayan P."/>
        </authorList>
    </citation>
    <scope>NUCLEOTIDE SEQUENCE [LARGE SCALE GENOMIC DNA]</scope>
    <source>
        <strain evidence="13 14">L5</strain>
    </source>
</reference>
<dbReference type="AlphaFoldDB" id="A0A433HK67"/>
<keyword evidence="7 11" id="KW-0012">Acyltransferase</keyword>
<gene>
    <name evidence="13" type="primary">ggt</name>
    <name evidence="13" type="ORF">ELQ35_11235</name>
</gene>
<comment type="PTM">
    <text evidence="11">Cleaved by autocatalysis into a large and a small subunit.</text>
</comment>
<dbReference type="RefSeq" id="WP_126864922.1">
    <property type="nucleotide sequence ID" value="NZ_JAUSTX010000015.1"/>
</dbReference>
<dbReference type="PANTHER" id="PTHR43199:SF1">
    <property type="entry name" value="GLUTATHIONE HYDROLASE PROENZYME"/>
    <property type="match status" value="1"/>
</dbReference>
<dbReference type="GO" id="GO:0006750">
    <property type="term" value="P:glutathione biosynthetic process"/>
    <property type="evidence" value="ECO:0007669"/>
    <property type="project" value="UniProtKB-KW"/>
</dbReference>
<evidence type="ECO:0000256" key="6">
    <source>
        <dbReference type="ARBA" id="ARBA00023145"/>
    </source>
</evidence>
<dbReference type="Pfam" id="PF01019">
    <property type="entry name" value="G_glu_transpept"/>
    <property type="match status" value="1"/>
</dbReference>
<comment type="subunit">
    <text evidence="11">This enzyme consists of two polypeptide chains, which are synthesized in precursor form from a single polypeptide.</text>
</comment>
<evidence type="ECO:0000313" key="13">
    <source>
        <dbReference type="EMBL" id="RUQ28814.1"/>
    </source>
</evidence>
<dbReference type="GO" id="GO:0006751">
    <property type="term" value="P:glutathione catabolic process"/>
    <property type="evidence" value="ECO:0007669"/>
    <property type="project" value="UniProtKB-UniRule"/>
</dbReference>
<evidence type="ECO:0000256" key="3">
    <source>
        <dbReference type="ARBA" id="ARBA00009381"/>
    </source>
</evidence>
<dbReference type="Gene3D" id="1.10.246.130">
    <property type="match status" value="1"/>
</dbReference>
<keyword evidence="12" id="KW-1133">Transmembrane helix</keyword>
<proteinExistence type="inferred from homology"/>
<evidence type="ECO:0000256" key="9">
    <source>
        <dbReference type="PIRSR" id="PIRSR600101-1"/>
    </source>
</evidence>
<evidence type="ECO:0000256" key="12">
    <source>
        <dbReference type="SAM" id="Phobius"/>
    </source>
</evidence>
<evidence type="ECO:0000256" key="4">
    <source>
        <dbReference type="ARBA" id="ARBA00022679"/>
    </source>
</evidence>
<dbReference type="SUPFAM" id="SSF56235">
    <property type="entry name" value="N-terminal nucleophile aminohydrolases (Ntn hydrolases)"/>
    <property type="match status" value="1"/>
</dbReference>
<comment type="similarity">
    <text evidence="3 11">Belongs to the gamma-glutamyltransferase family.</text>
</comment>
<comment type="catalytic activity">
    <reaction evidence="1 11">
        <text>an S-substituted glutathione + H2O = an S-substituted L-cysteinylglycine + L-glutamate</text>
        <dbReference type="Rhea" id="RHEA:59468"/>
        <dbReference type="ChEBI" id="CHEBI:15377"/>
        <dbReference type="ChEBI" id="CHEBI:29985"/>
        <dbReference type="ChEBI" id="CHEBI:90779"/>
        <dbReference type="ChEBI" id="CHEBI:143103"/>
        <dbReference type="EC" id="3.4.19.13"/>
    </reaction>
</comment>
<dbReference type="EC" id="2.3.2.2" evidence="11"/>
<dbReference type="Gene3D" id="3.60.20.40">
    <property type="match status" value="1"/>
</dbReference>
<evidence type="ECO:0000256" key="2">
    <source>
        <dbReference type="ARBA" id="ARBA00001089"/>
    </source>
</evidence>
<keyword evidence="6 11" id="KW-0865">Zymogen</keyword>
<dbReference type="InterPro" id="IPR051792">
    <property type="entry name" value="GGT_bact"/>
</dbReference>
<dbReference type="GO" id="GO:0036374">
    <property type="term" value="F:glutathione hydrolase activity"/>
    <property type="evidence" value="ECO:0007669"/>
    <property type="project" value="UniProtKB-UniRule"/>
</dbReference>
<keyword evidence="14" id="KW-1185">Reference proteome</keyword>
<evidence type="ECO:0000256" key="11">
    <source>
        <dbReference type="RuleBase" id="RU368036"/>
    </source>
</evidence>
<organism evidence="13 14">
    <name type="scientific">Peribacillus cavernae</name>
    <dbReference type="NCBI Taxonomy" id="1674310"/>
    <lineage>
        <taxon>Bacteria</taxon>
        <taxon>Bacillati</taxon>
        <taxon>Bacillota</taxon>
        <taxon>Bacilli</taxon>
        <taxon>Bacillales</taxon>
        <taxon>Bacillaceae</taxon>
        <taxon>Peribacillus</taxon>
    </lineage>
</organism>
<dbReference type="NCBIfam" id="TIGR00066">
    <property type="entry name" value="g_glut_trans"/>
    <property type="match status" value="1"/>
</dbReference>
<dbReference type="UniPathway" id="UPA00204"/>
<evidence type="ECO:0000256" key="8">
    <source>
        <dbReference type="ARBA" id="ARBA00047417"/>
    </source>
</evidence>
<protein>
    <recommendedName>
        <fullName evidence="11">Glutathione hydrolase proenzyme</fullName>
        <ecNumber evidence="11">2.3.2.2</ecNumber>
        <ecNumber evidence="11">3.4.19.13</ecNumber>
    </recommendedName>
    <component>
        <recommendedName>
            <fullName evidence="11">Glutathione hydrolase large chain</fullName>
        </recommendedName>
    </component>
    <component>
        <recommendedName>
            <fullName evidence="11">Glutathione hydrolase small chain</fullName>
        </recommendedName>
    </component>
</protein>
<evidence type="ECO:0000256" key="5">
    <source>
        <dbReference type="ARBA" id="ARBA00022801"/>
    </source>
</evidence>
<evidence type="ECO:0000313" key="14">
    <source>
        <dbReference type="Proteomes" id="UP000267430"/>
    </source>
</evidence>
<comment type="pathway">
    <text evidence="11">Sulfur metabolism; glutathione metabolism.</text>
</comment>
<keyword evidence="12" id="KW-0812">Transmembrane</keyword>
<dbReference type="EMBL" id="RYZZ01000014">
    <property type="protein sequence ID" value="RUQ28814.1"/>
    <property type="molecule type" value="Genomic_DNA"/>
</dbReference>
<dbReference type="EC" id="3.4.19.13" evidence="11"/>
<accession>A0A433HK67</accession>
<sequence length="528" mass="57950">MLKKFGLIIVLGITAIVLIVVYNTKKDSVEHQGGAVSANHPLAVKAGMEVLKNGGNAVDAAVAVSYALSVVEPYASGLGGGGAMVVYNPEKNVKRVYDYKDIAPTNMKASSKVGVPGQVKGLETAHKDLGRKPMDKLLDPAIEYADKGFKVDQFLTDRLEAEKEKLDPVPKSFYPEGKPIQPNEVLQQKELADTLKAIQKSGSQAFYSGETAQAIVKKSGNISMKDLSKYETKKRKPVTGKFGPYEVITAPAPMGGVTLLQMLKMVELYKDEFERGQVTNYIHLMGEISKQAYGDRVEEVADPKFEDVNVKKMLSDKHIEDLAKDIDFEGVTFDIDINDSEADEKDYDNTTHFVIKDAEGTVVSVTTTLGNFFGSGQNTNGVFLNNALSHFSSDESSPNKIEPGKAPRSFVSPSILVGKNETIGIGTPGGKRIPVVLAEILTQHEYFGASWQDAINQRRFYVEDNDISMEHGFPKNVRKRLDKRGYNVEIKESPYFYGGVTAVIEDKENGRVYGAADPRRTGTWNSIN</sequence>
<dbReference type="Proteomes" id="UP000267430">
    <property type="component" value="Unassembled WGS sequence"/>
</dbReference>
<dbReference type="InterPro" id="IPR043137">
    <property type="entry name" value="GGT_ssub_C"/>
</dbReference>
<name>A0A433HK67_9BACI</name>
<evidence type="ECO:0000256" key="10">
    <source>
        <dbReference type="PIRSR" id="PIRSR600101-2"/>
    </source>
</evidence>
<keyword evidence="4 11" id="KW-0808">Transferase</keyword>
<comment type="catalytic activity">
    <reaction evidence="8 11">
        <text>an N-terminal (5-L-glutamyl)-[peptide] + an alpha-amino acid = 5-L-glutamyl amino acid + an N-terminal L-alpha-aminoacyl-[peptide]</text>
        <dbReference type="Rhea" id="RHEA:23904"/>
        <dbReference type="Rhea" id="RHEA-COMP:9780"/>
        <dbReference type="Rhea" id="RHEA-COMP:9795"/>
        <dbReference type="ChEBI" id="CHEBI:77644"/>
        <dbReference type="ChEBI" id="CHEBI:78597"/>
        <dbReference type="ChEBI" id="CHEBI:78599"/>
        <dbReference type="ChEBI" id="CHEBI:78608"/>
        <dbReference type="EC" id="2.3.2.2"/>
    </reaction>
</comment>
<dbReference type="InterPro" id="IPR043138">
    <property type="entry name" value="GGT_lsub"/>
</dbReference>
<keyword evidence="12" id="KW-0472">Membrane</keyword>
<dbReference type="OrthoDB" id="9781342at2"/>
<feature type="active site" description="Nucleophile" evidence="9">
    <location>
        <position position="350"/>
    </location>
</feature>
<dbReference type="InterPro" id="IPR000101">
    <property type="entry name" value="GGT_peptidase"/>
</dbReference>
<feature type="binding site" evidence="10">
    <location>
        <position position="430"/>
    </location>
    <ligand>
        <name>L-glutamate</name>
        <dbReference type="ChEBI" id="CHEBI:29985"/>
    </ligand>
</feature>
<comment type="catalytic activity">
    <reaction evidence="2 11">
        <text>glutathione + H2O = L-cysteinylglycine + L-glutamate</text>
        <dbReference type="Rhea" id="RHEA:28807"/>
        <dbReference type="ChEBI" id="CHEBI:15377"/>
        <dbReference type="ChEBI" id="CHEBI:29985"/>
        <dbReference type="ChEBI" id="CHEBI:57925"/>
        <dbReference type="ChEBI" id="CHEBI:61694"/>
        <dbReference type="EC" id="3.4.19.13"/>
    </reaction>
</comment>
<dbReference type="GO" id="GO:0103068">
    <property type="term" value="F:leukotriene C4 gamma-glutamyl transferase activity"/>
    <property type="evidence" value="ECO:0007669"/>
    <property type="project" value="UniProtKB-EC"/>
</dbReference>
<dbReference type="InterPro" id="IPR029055">
    <property type="entry name" value="Ntn_hydrolases_N"/>
</dbReference>
<dbReference type="PRINTS" id="PR01210">
    <property type="entry name" value="GGTRANSPTASE"/>
</dbReference>
<evidence type="ECO:0000256" key="1">
    <source>
        <dbReference type="ARBA" id="ARBA00001049"/>
    </source>
</evidence>